<evidence type="ECO:0000313" key="2">
    <source>
        <dbReference type="Proteomes" id="UP000191933"/>
    </source>
</evidence>
<dbReference type="EMBL" id="FBVY01000004">
    <property type="protein sequence ID" value="CUW87646.1"/>
    <property type="molecule type" value="Genomic_DNA"/>
</dbReference>
<gene>
    <name evidence="1" type="ORF">AGR2A_Cc120133</name>
</gene>
<comment type="caution">
    <text evidence="1">The sequence shown here is derived from an EMBL/GenBank/DDBJ whole genome shotgun (WGS) entry which is preliminary data.</text>
</comment>
<proteinExistence type="predicted"/>
<accession>A0A9W5AYQ6</accession>
<keyword evidence="2" id="KW-1185">Reference proteome</keyword>
<organism evidence="1 2">
    <name type="scientific">Agrobacterium genomosp. 2 str. CFBP 5494</name>
    <dbReference type="NCBI Taxonomy" id="1183436"/>
    <lineage>
        <taxon>Bacteria</taxon>
        <taxon>Pseudomonadati</taxon>
        <taxon>Pseudomonadota</taxon>
        <taxon>Alphaproteobacteria</taxon>
        <taxon>Hyphomicrobiales</taxon>
        <taxon>Rhizobiaceae</taxon>
        <taxon>Rhizobium/Agrobacterium group</taxon>
        <taxon>Agrobacterium</taxon>
        <taxon>Agrobacterium tumefaciens complex</taxon>
    </lineage>
</organism>
<reference evidence="1 2" key="1">
    <citation type="submission" date="2016-01" db="EMBL/GenBank/DDBJ databases">
        <authorList>
            <person name="Regsiter A."/>
            <person name="william w."/>
        </authorList>
    </citation>
    <scope>NUCLEOTIDE SEQUENCE [LARGE SCALE GENOMIC DNA]</scope>
    <source>
        <strain evidence="1 2">CFBP 5494</strain>
    </source>
</reference>
<dbReference type="AlphaFoldDB" id="A0A9W5AYQ6"/>
<evidence type="ECO:0000313" key="1">
    <source>
        <dbReference type="EMBL" id="CUW87646.1"/>
    </source>
</evidence>
<sequence length="92" mass="9949">MQHDFLLHMLLFISRSSGTLRSMICLVVSSGRSGIAPLECGFIAAKPLALAFTVLAGFSRCALNLPGDKYVAPNGFCPCIIVLHRSRGRPCR</sequence>
<dbReference type="Proteomes" id="UP000191933">
    <property type="component" value="Unassembled WGS sequence"/>
</dbReference>
<name>A0A9W5AYQ6_9HYPH</name>
<protein>
    <submittedName>
        <fullName evidence="1">Uncharacterized protein</fullName>
    </submittedName>
</protein>